<name>A0A834T9Z4_9FABA</name>
<evidence type="ECO:0000313" key="2">
    <source>
        <dbReference type="Proteomes" id="UP000634136"/>
    </source>
</evidence>
<comment type="caution">
    <text evidence="1">The sequence shown here is derived from an EMBL/GenBank/DDBJ whole genome shotgun (WGS) entry which is preliminary data.</text>
</comment>
<protein>
    <submittedName>
        <fullName evidence="1">Uncharacterized protein</fullName>
    </submittedName>
</protein>
<proteinExistence type="predicted"/>
<evidence type="ECO:0000313" key="1">
    <source>
        <dbReference type="EMBL" id="KAF7812759.1"/>
    </source>
</evidence>
<sequence length="30" mass="3271">MAYALIIVGRDGMGHTLFAFAKGEVRGIIY</sequence>
<accession>A0A834T9Z4</accession>
<gene>
    <name evidence="1" type="ORF">G2W53_033735</name>
</gene>
<organism evidence="1 2">
    <name type="scientific">Senna tora</name>
    <dbReference type="NCBI Taxonomy" id="362788"/>
    <lineage>
        <taxon>Eukaryota</taxon>
        <taxon>Viridiplantae</taxon>
        <taxon>Streptophyta</taxon>
        <taxon>Embryophyta</taxon>
        <taxon>Tracheophyta</taxon>
        <taxon>Spermatophyta</taxon>
        <taxon>Magnoliopsida</taxon>
        <taxon>eudicotyledons</taxon>
        <taxon>Gunneridae</taxon>
        <taxon>Pentapetalae</taxon>
        <taxon>rosids</taxon>
        <taxon>fabids</taxon>
        <taxon>Fabales</taxon>
        <taxon>Fabaceae</taxon>
        <taxon>Caesalpinioideae</taxon>
        <taxon>Cassia clade</taxon>
        <taxon>Senna</taxon>
    </lineage>
</organism>
<keyword evidence="2" id="KW-1185">Reference proteome</keyword>
<dbReference type="Proteomes" id="UP000634136">
    <property type="component" value="Unassembled WGS sequence"/>
</dbReference>
<dbReference type="AlphaFoldDB" id="A0A834T9Z4"/>
<reference evidence="1" key="1">
    <citation type="submission" date="2020-09" db="EMBL/GenBank/DDBJ databases">
        <title>Genome-Enabled Discovery of Anthraquinone Biosynthesis in Senna tora.</title>
        <authorList>
            <person name="Kang S.-H."/>
            <person name="Pandey R.P."/>
            <person name="Lee C.-M."/>
            <person name="Sim J.-S."/>
            <person name="Jeong J.-T."/>
            <person name="Choi B.-S."/>
            <person name="Jung M."/>
            <person name="Ginzburg D."/>
            <person name="Zhao K."/>
            <person name="Won S.Y."/>
            <person name="Oh T.-J."/>
            <person name="Yu Y."/>
            <person name="Kim N.-H."/>
            <person name="Lee O.R."/>
            <person name="Lee T.-H."/>
            <person name="Bashyal P."/>
            <person name="Kim T.-S."/>
            <person name="Lee W.-H."/>
            <person name="Kawkins C."/>
            <person name="Kim C.-K."/>
            <person name="Kim J.S."/>
            <person name="Ahn B.O."/>
            <person name="Rhee S.Y."/>
            <person name="Sohng J.K."/>
        </authorList>
    </citation>
    <scope>NUCLEOTIDE SEQUENCE</scope>
    <source>
        <tissue evidence="1">Leaf</tissue>
    </source>
</reference>
<dbReference type="EMBL" id="JAAIUW010000010">
    <property type="protein sequence ID" value="KAF7812759.1"/>
    <property type="molecule type" value="Genomic_DNA"/>
</dbReference>